<dbReference type="SMART" id="SM01204">
    <property type="entry name" value="FIST_C"/>
    <property type="match status" value="1"/>
</dbReference>
<dbReference type="InterPro" id="IPR019494">
    <property type="entry name" value="FIST_C"/>
</dbReference>
<keyword evidence="4" id="KW-1185">Reference proteome</keyword>
<proteinExistence type="predicted"/>
<feature type="domain" description="FIST C-domain" evidence="2">
    <location>
        <begin position="250"/>
        <end position="393"/>
    </location>
</feature>
<reference evidence="4" key="1">
    <citation type="journal article" date="2019" name="Int. J. Syst. Evol. Microbiol.">
        <title>The Global Catalogue of Microorganisms (GCM) 10K type strain sequencing project: providing services to taxonomists for standard genome sequencing and annotation.</title>
        <authorList>
            <consortium name="The Broad Institute Genomics Platform"/>
            <consortium name="The Broad Institute Genome Sequencing Center for Infectious Disease"/>
            <person name="Wu L."/>
            <person name="Ma J."/>
        </authorList>
    </citation>
    <scope>NUCLEOTIDE SEQUENCE [LARGE SCALE GENOMIC DNA]</scope>
    <source>
        <strain evidence="4">XZYJT-10</strain>
    </source>
</reference>
<sequence length="410" mass="42667">MSRTSLPSDLAGTVATTSPDGRWFGAGRSVATDAFTAGAEATAAAVAGRPEPGLILVFARDHVDMQPLLDGVRSRAGRNTKIAGCSTIEPMAASADPAGFSVSVVAFGGDEFGYEIEVARDVEGNERAAGGLAAAGLARLSHAHKVLVLLIDATLTDNVEIVRGAYGTAGAAVPLVGGLSSDDWQFNRTCQFAGDSSGVEIYKDAVVGVAIGSPQPIGLGVAHGWRRSGDPMVVTDSDGLKVYEFDNEPALDVFLARVGLDESVLTGSDSFRLAALEYPLGVATRSGEEIRVIQGVDLADRSVWCSAGIPQGGLAWMMEGDLDSLVAGSTESCQQAVRTLGGATPIGLLTFDCAVRRRELGPAGVRREFAEIERIFPGVPFGGFYSYGEIARYRGATGMHHLTMVSLALG</sequence>
<dbReference type="RefSeq" id="WP_378977912.1">
    <property type="nucleotide sequence ID" value="NZ_JBHTBJ010000072.1"/>
</dbReference>
<dbReference type="SMART" id="SM00897">
    <property type="entry name" value="FIST"/>
    <property type="match status" value="1"/>
</dbReference>
<dbReference type="PANTHER" id="PTHR40252">
    <property type="entry name" value="BLR0328 PROTEIN"/>
    <property type="match status" value="1"/>
</dbReference>
<dbReference type="PANTHER" id="PTHR40252:SF2">
    <property type="entry name" value="BLR0328 PROTEIN"/>
    <property type="match status" value="1"/>
</dbReference>
<dbReference type="Pfam" id="PF08495">
    <property type="entry name" value="FIST"/>
    <property type="match status" value="1"/>
</dbReference>
<dbReference type="EMBL" id="JBHTBJ010000072">
    <property type="protein sequence ID" value="MFC7280024.1"/>
    <property type="molecule type" value="Genomic_DNA"/>
</dbReference>
<evidence type="ECO:0000313" key="3">
    <source>
        <dbReference type="EMBL" id="MFC7280024.1"/>
    </source>
</evidence>
<organism evidence="3 4">
    <name type="scientific">Paractinoplanes rhizophilus</name>
    <dbReference type="NCBI Taxonomy" id="1416877"/>
    <lineage>
        <taxon>Bacteria</taxon>
        <taxon>Bacillati</taxon>
        <taxon>Actinomycetota</taxon>
        <taxon>Actinomycetes</taxon>
        <taxon>Micromonosporales</taxon>
        <taxon>Micromonosporaceae</taxon>
        <taxon>Paractinoplanes</taxon>
    </lineage>
</organism>
<evidence type="ECO:0000259" key="1">
    <source>
        <dbReference type="SMART" id="SM00897"/>
    </source>
</evidence>
<accession>A0ABW2I552</accession>
<evidence type="ECO:0000259" key="2">
    <source>
        <dbReference type="SMART" id="SM01204"/>
    </source>
</evidence>
<protein>
    <submittedName>
        <fullName evidence="3">FIST signal transduction protein</fullName>
    </submittedName>
</protein>
<name>A0ABW2I552_9ACTN</name>
<evidence type="ECO:0000313" key="4">
    <source>
        <dbReference type="Proteomes" id="UP001596548"/>
    </source>
</evidence>
<dbReference type="InterPro" id="IPR013702">
    <property type="entry name" value="FIST_domain_N"/>
</dbReference>
<feature type="domain" description="FIST" evidence="1">
    <location>
        <begin position="51"/>
        <end position="249"/>
    </location>
</feature>
<dbReference type="Proteomes" id="UP001596548">
    <property type="component" value="Unassembled WGS sequence"/>
</dbReference>
<gene>
    <name evidence="3" type="ORF">ACFQS1_39210</name>
</gene>
<comment type="caution">
    <text evidence="3">The sequence shown here is derived from an EMBL/GenBank/DDBJ whole genome shotgun (WGS) entry which is preliminary data.</text>
</comment>
<dbReference type="Pfam" id="PF10442">
    <property type="entry name" value="FIST_C"/>
    <property type="match status" value="1"/>
</dbReference>